<proteinExistence type="predicted"/>
<dbReference type="AlphaFoldDB" id="A0A842I5P9"/>
<reference evidence="3 4" key="1">
    <citation type="journal article" date="2017" name="Int. J. Syst. Evol. Microbiol.">
        <title>Gemmobacter straminiformis sp. nov., isolated from an artificial fountain.</title>
        <authorList>
            <person name="Kang J.Y."/>
            <person name="Kim M.J."/>
            <person name="Chun J."/>
            <person name="Son K.P."/>
            <person name="Jahng K.Y."/>
        </authorList>
    </citation>
    <scope>NUCLEOTIDE SEQUENCE [LARGE SCALE GENOMIC DNA]</scope>
    <source>
        <strain evidence="3 4">CAM-8</strain>
    </source>
</reference>
<accession>A0A842I5P9</accession>
<evidence type="ECO:0000313" key="4">
    <source>
        <dbReference type="Proteomes" id="UP000555411"/>
    </source>
</evidence>
<keyword evidence="4" id="KW-1185">Reference proteome</keyword>
<dbReference type="RefSeq" id="WP_185796776.1">
    <property type="nucleotide sequence ID" value="NZ_JACLQD010000002.1"/>
</dbReference>
<comment type="caution">
    <text evidence="3">The sequence shown here is derived from an EMBL/GenBank/DDBJ whole genome shotgun (WGS) entry which is preliminary data.</text>
</comment>
<gene>
    <name evidence="3" type="ORF">H7F16_06490</name>
</gene>
<evidence type="ECO:0000259" key="1">
    <source>
        <dbReference type="Pfam" id="PF03235"/>
    </source>
</evidence>
<evidence type="ECO:0000259" key="2">
    <source>
        <dbReference type="Pfam" id="PF07510"/>
    </source>
</evidence>
<dbReference type="PANTHER" id="PTHR35149">
    <property type="entry name" value="SLL5132 PROTEIN"/>
    <property type="match status" value="1"/>
</dbReference>
<evidence type="ECO:0000313" key="3">
    <source>
        <dbReference type="EMBL" id="MBC2835150.1"/>
    </source>
</evidence>
<organism evidence="3 4">
    <name type="scientific">Paragemmobacter straminiformis</name>
    <dbReference type="NCBI Taxonomy" id="2045119"/>
    <lineage>
        <taxon>Bacteria</taxon>
        <taxon>Pseudomonadati</taxon>
        <taxon>Pseudomonadota</taxon>
        <taxon>Alphaproteobacteria</taxon>
        <taxon>Rhodobacterales</taxon>
        <taxon>Paracoccaceae</taxon>
        <taxon>Paragemmobacter</taxon>
    </lineage>
</organism>
<dbReference type="Proteomes" id="UP000555411">
    <property type="component" value="Unassembled WGS sequence"/>
</dbReference>
<feature type="domain" description="GmrSD restriction endonucleases N-terminal" evidence="1">
    <location>
        <begin position="8"/>
        <end position="244"/>
    </location>
</feature>
<sequence>MQPNYIEISKLFSNDERFTVPLFQRPYVWSREAQWEPLWDDVRGVLYRLEQRKGDAPVASHFLGTIVLEQKPTPTGSLTRREVIDGQQRLTTLQILLKATEHAIQVIMPGPEDPDSEAWAMERDKIARLTKNLSAGEERFKVWPTNEDRDPFRQVLEAKAEDGLKESSTRMAEAYRYFRSEVSKYLSSDHPLISAQRIVTALRDFLKLIVLDLDQSDEPQAIFETLNAHGTPLLPADLIKNWLLWEAARQKQDVQGLYETYWRPFDRDHQYWRGVVGTGHAARPRVDTFLQNWLSKETVEPVSPKHIYDRFLRFAAANTLTSSDASVVAQNIMSSIRNDANCFLRIDIPSGNGRFDLFLERMKSLDLVVFHPFLFGLMDRLQHLPNALEQVAVLLESYLVRRVICGMQTRSYGTLSLKLLRTVLDSDGQDVPALIKAQLLGLDGTDEWPSDEAFEREWMRRQFYGYFRRERVLMILRALEHHYQSSNGKSEPLMTFDWSKLQIEHILPQTWQPNWPLTPEVTAEERKANIQGIGNLTLVSQALNPTLSNAAWIGSDTKPGKREALHKYAMMQINRRLLDEFGENWSDETIKQRAKMLFEDAKIIWPK</sequence>
<dbReference type="PANTHER" id="PTHR35149:SF1">
    <property type="entry name" value="DUF5655 DOMAIN-CONTAINING PROTEIN"/>
    <property type="match status" value="1"/>
</dbReference>
<feature type="domain" description="GmrSD restriction endonucleases C-terminal" evidence="2">
    <location>
        <begin position="448"/>
        <end position="599"/>
    </location>
</feature>
<dbReference type="InterPro" id="IPR004919">
    <property type="entry name" value="GmrSD_N"/>
</dbReference>
<dbReference type="Pfam" id="PF03235">
    <property type="entry name" value="GmrSD_N"/>
    <property type="match status" value="1"/>
</dbReference>
<dbReference type="InterPro" id="IPR011089">
    <property type="entry name" value="GmrSD_C"/>
</dbReference>
<dbReference type="EMBL" id="JACLQD010000002">
    <property type="protein sequence ID" value="MBC2835150.1"/>
    <property type="molecule type" value="Genomic_DNA"/>
</dbReference>
<protein>
    <submittedName>
        <fullName evidence="3">DUF262 domain-containing protein</fullName>
    </submittedName>
</protein>
<name>A0A842I5P9_9RHOB</name>
<dbReference type="Pfam" id="PF07510">
    <property type="entry name" value="GmrSD_C"/>
    <property type="match status" value="1"/>
</dbReference>